<organism evidence="1 2">
    <name type="scientific">Euplotes crassus</name>
    <dbReference type="NCBI Taxonomy" id="5936"/>
    <lineage>
        <taxon>Eukaryota</taxon>
        <taxon>Sar</taxon>
        <taxon>Alveolata</taxon>
        <taxon>Ciliophora</taxon>
        <taxon>Intramacronucleata</taxon>
        <taxon>Spirotrichea</taxon>
        <taxon>Hypotrichia</taxon>
        <taxon>Euplotida</taxon>
        <taxon>Euplotidae</taxon>
        <taxon>Moneuplotes</taxon>
    </lineage>
</organism>
<proteinExistence type="predicted"/>
<protein>
    <submittedName>
        <fullName evidence="1">Uncharacterized protein</fullName>
    </submittedName>
</protein>
<dbReference type="EMBL" id="CAMPGE010010246">
    <property type="protein sequence ID" value="CAI2369094.1"/>
    <property type="molecule type" value="Genomic_DNA"/>
</dbReference>
<accession>A0AAD1UPR5</accession>
<dbReference type="Proteomes" id="UP001295684">
    <property type="component" value="Unassembled WGS sequence"/>
</dbReference>
<sequence length="194" mass="21847">MDIPVFNEISILSEPVPTLFTLVRLDTVVGSSMFKEASAPSVLYVTSSLKFTNKLEVFSPSYLGAPFNDFEIEIHKFLCKLNVVFLSREFARRLSSLESPQMQFSKTSLFIQMLSPCCEFFAKEGAPFIDLKACDSFVIFGEIKFASELKREVSLSHEFLYVLAVRCPCILGSNCAFDIAFSSERTLFLNPKLV</sequence>
<comment type="caution">
    <text evidence="1">The sequence shown here is derived from an EMBL/GenBank/DDBJ whole genome shotgun (WGS) entry which is preliminary data.</text>
</comment>
<gene>
    <name evidence="1" type="ORF">ECRASSUSDP1_LOCUS10391</name>
</gene>
<name>A0AAD1UPR5_EUPCR</name>
<evidence type="ECO:0000313" key="2">
    <source>
        <dbReference type="Proteomes" id="UP001295684"/>
    </source>
</evidence>
<dbReference type="AlphaFoldDB" id="A0AAD1UPR5"/>
<reference evidence="1" key="1">
    <citation type="submission" date="2023-07" db="EMBL/GenBank/DDBJ databases">
        <authorList>
            <consortium name="AG Swart"/>
            <person name="Singh M."/>
            <person name="Singh A."/>
            <person name="Seah K."/>
            <person name="Emmerich C."/>
        </authorList>
    </citation>
    <scope>NUCLEOTIDE SEQUENCE</scope>
    <source>
        <strain evidence="1">DP1</strain>
    </source>
</reference>
<keyword evidence="2" id="KW-1185">Reference proteome</keyword>
<evidence type="ECO:0000313" key="1">
    <source>
        <dbReference type="EMBL" id="CAI2369094.1"/>
    </source>
</evidence>